<accession>A0A6A6ETI5</accession>
<dbReference type="OrthoDB" id="4670414at2759"/>
<reference evidence="2" key="1">
    <citation type="journal article" date="2020" name="Stud. Mycol.">
        <title>101 Dothideomycetes genomes: a test case for predicting lifestyles and emergence of pathogens.</title>
        <authorList>
            <person name="Haridas S."/>
            <person name="Albert R."/>
            <person name="Binder M."/>
            <person name="Bloem J."/>
            <person name="Labutti K."/>
            <person name="Salamov A."/>
            <person name="Andreopoulos B."/>
            <person name="Baker S."/>
            <person name="Barry K."/>
            <person name="Bills G."/>
            <person name="Bluhm B."/>
            <person name="Cannon C."/>
            <person name="Castanera R."/>
            <person name="Culley D."/>
            <person name="Daum C."/>
            <person name="Ezra D."/>
            <person name="Gonzalez J."/>
            <person name="Henrissat B."/>
            <person name="Kuo A."/>
            <person name="Liang C."/>
            <person name="Lipzen A."/>
            <person name="Lutzoni F."/>
            <person name="Magnuson J."/>
            <person name="Mondo S."/>
            <person name="Nolan M."/>
            <person name="Ohm R."/>
            <person name="Pangilinan J."/>
            <person name="Park H.-J."/>
            <person name="Ramirez L."/>
            <person name="Alfaro M."/>
            <person name="Sun H."/>
            <person name="Tritt A."/>
            <person name="Yoshinaga Y."/>
            <person name="Zwiers L.-H."/>
            <person name="Turgeon B."/>
            <person name="Goodwin S."/>
            <person name="Spatafora J."/>
            <person name="Crous P."/>
            <person name="Grigoriev I."/>
        </authorList>
    </citation>
    <scope>NUCLEOTIDE SEQUENCE</scope>
    <source>
        <strain evidence="2">CBS 207.26</strain>
    </source>
</reference>
<dbReference type="EMBL" id="ML994612">
    <property type="protein sequence ID" value="KAF2194089.1"/>
    <property type="molecule type" value="Genomic_DNA"/>
</dbReference>
<dbReference type="AlphaFoldDB" id="A0A6A6ETI5"/>
<proteinExistence type="predicted"/>
<evidence type="ECO:0000313" key="3">
    <source>
        <dbReference type="Proteomes" id="UP000800200"/>
    </source>
</evidence>
<gene>
    <name evidence="2" type="ORF">K469DRAFT_709596</name>
</gene>
<evidence type="ECO:0000256" key="1">
    <source>
        <dbReference type="SAM" id="MobiDB-lite"/>
    </source>
</evidence>
<name>A0A6A6ETI5_9PEZI</name>
<feature type="region of interest" description="Disordered" evidence="1">
    <location>
        <begin position="270"/>
        <end position="313"/>
    </location>
</feature>
<organism evidence="2 3">
    <name type="scientific">Zopfia rhizophila CBS 207.26</name>
    <dbReference type="NCBI Taxonomy" id="1314779"/>
    <lineage>
        <taxon>Eukaryota</taxon>
        <taxon>Fungi</taxon>
        <taxon>Dikarya</taxon>
        <taxon>Ascomycota</taxon>
        <taxon>Pezizomycotina</taxon>
        <taxon>Dothideomycetes</taxon>
        <taxon>Dothideomycetes incertae sedis</taxon>
        <taxon>Zopfiaceae</taxon>
        <taxon>Zopfia</taxon>
    </lineage>
</organism>
<protein>
    <submittedName>
        <fullName evidence="2">Uncharacterized protein</fullName>
    </submittedName>
</protein>
<keyword evidence="3" id="KW-1185">Reference proteome</keyword>
<sequence length="360" mass="40805">MQLQQKRTFLPYLRGVTPEALRLGSLYLNPLEPNDGLASKRFEYRRDIEDQREYEIYVKKWTWKEESDRPFSIDFETSQSGSLGMSFSEWLSVKGERNKATMVTLEGESGRRLKIRDPEMFLCDQVMQQDGAERWIMMHASIAHRGLFGRNRWKVPEIWMVTGVQHVTGGEVHFEGSASSKISGYGGGDLGPAVGAPPGVAKIKGEASRENSNGAKNDFGHEDERVWAAQFMQVVVEFGAQEDAENKSHPKFIREFRLQDIPDLKAQGIRASEEQGNQPAHPPPKLIGRISAQPSKPESYLNDPNAEDPEGIIIDDTPYVESIQDANWKMYDECSKYLIAAERRRDLVNREQDSQAEAEP</sequence>
<dbReference type="Proteomes" id="UP000800200">
    <property type="component" value="Unassembled WGS sequence"/>
</dbReference>
<evidence type="ECO:0000313" key="2">
    <source>
        <dbReference type="EMBL" id="KAF2194089.1"/>
    </source>
</evidence>